<dbReference type="PROSITE" id="PS51821">
    <property type="entry name" value="VELVET"/>
    <property type="match status" value="1"/>
</dbReference>
<comment type="caution">
    <text evidence="8">The sequence shown here is derived from an EMBL/GenBank/DDBJ whole genome shotgun (WGS) entry which is preliminary data.</text>
</comment>
<keyword evidence="3" id="KW-0805">Transcription regulation</keyword>
<dbReference type="EMBL" id="NCSJ02000178">
    <property type="protein sequence ID" value="RFU28044.1"/>
    <property type="molecule type" value="Genomic_DNA"/>
</dbReference>
<feature type="compositionally biased region" description="Low complexity" evidence="6">
    <location>
        <begin position="162"/>
        <end position="172"/>
    </location>
</feature>
<dbReference type="Pfam" id="PF11754">
    <property type="entry name" value="Velvet"/>
    <property type="match status" value="1"/>
</dbReference>
<evidence type="ECO:0000256" key="2">
    <source>
        <dbReference type="ARBA" id="ARBA00022969"/>
    </source>
</evidence>
<evidence type="ECO:0000256" key="1">
    <source>
        <dbReference type="ARBA" id="ARBA00004123"/>
    </source>
</evidence>
<feature type="region of interest" description="Disordered" evidence="6">
    <location>
        <begin position="1"/>
        <end position="124"/>
    </location>
</feature>
<feature type="compositionally biased region" description="Pro residues" evidence="6">
    <location>
        <begin position="94"/>
        <end position="108"/>
    </location>
</feature>
<dbReference type="OrthoDB" id="3056235at2759"/>
<name>A0A3E2H3T0_SCYLI</name>
<accession>A0A3E2H3T0</accession>
<dbReference type="GO" id="GO:0005634">
    <property type="term" value="C:nucleus"/>
    <property type="evidence" value="ECO:0007669"/>
    <property type="project" value="UniProtKB-SubCell"/>
</dbReference>
<keyword evidence="5" id="KW-0539">Nucleus</keyword>
<evidence type="ECO:0000256" key="4">
    <source>
        <dbReference type="ARBA" id="ARBA00023163"/>
    </source>
</evidence>
<gene>
    <name evidence="8" type="ORF">B7463_g8289</name>
</gene>
<evidence type="ECO:0000256" key="5">
    <source>
        <dbReference type="ARBA" id="ARBA00023242"/>
    </source>
</evidence>
<dbReference type="STRING" id="5539.A0A3E2H3T0"/>
<feature type="compositionally biased region" description="Basic and acidic residues" evidence="6">
    <location>
        <begin position="386"/>
        <end position="398"/>
    </location>
</feature>
<feature type="non-terminal residue" evidence="8">
    <location>
        <position position="405"/>
    </location>
</feature>
<keyword evidence="2" id="KW-0749">Sporulation</keyword>
<dbReference type="GO" id="GO:0030435">
    <property type="term" value="P:sporulation resulting in formation of a cellular spore"/>
    <property type="evidence" value="ECO:0007669"/>
    <property type="project" value="UniProtKB-KW"/>
</dbReference>
<keyword evidence="4" id="KW-0804">Transcription</keyword>
<evidence type="ECO:0000313" key="9">
    <source>
        <dbReference type="Proteomes" id="UP000258309"/>
    </source>
</evidence>
<evidence type="ECO:0000313" key="8">
    <source>
        <dbReference type="EMBL" id="RFU28044.1"/>
    </source>
</evidence>
<feature type="region of interest" description="Disordered" evidence="6">
    <location>
        <begin position="155"/>
        <end position="188"/>
    </location>
</feature>
<proteinExistence type="predicted"/>
<dbReference type="InterPro" id="IPR021740">
    <property type="entry name" value="Velvet"/>
</dbReference>
<organism evidence="8 9">
    <name type="scientific">Scytalidium lignicola</name>
    <name type="common">Hyphomycete</name>
    <dbReference type="NCBI Taxonomy" id="5539"/>
    <lineage>
        <taxon>Eukaryota</taxon>
        <taxon>Fungi</taxon>
        <taxon>Dikarya</taxon>
        <taxon>Ascomycota</taxon>
        <taxon>Pezizomycotina</taxon>
        <taxon>Leotiomycetes</taxon>
        <taxon>Leotiomycetes incertae sedis</taxon>
        <taxon>Scytalidium</taxon>
    </lineage>
</organism>
<dbReference type="PANTHER" id="PTHR33572:SF17">
    <property type="entry name" value="SEXUAL DEVELOPMENT REGULATOR VELC"/>
    <property type="match status" value="1"/>
</dbReference>
<dbReference type="AlphaFoldDB" id="A0A3E2H3T0"/>
<dbReference type="Proteomes" id="UP000258309">
    <property type="component" value="Unassembled WGS sequence"/>
</dbReference>
<dbReference type="Gene3D" id="2.60.40.3960">
    <property type="entry name" value="Velvet domain"/>
    <property type="match status" value="1"/>
</dbReference>
<comment type="subcellular location">
    <subcellularLocation>
        <location evidence="1">Nucleus</location>
    </subcellularLocation>
</comment>
<dbReference type="OMA" id="PHTIPRY"/>
<evidence type="ECO:0000256" key="6">
    <source>
        <dbReference type="SAM" id="MobiDB-lite"/>
    </source>
</evidence>
<feature type="region of interest" description="Disordered" evidence="6">
    <location>
        <begin position="384"/>
        <end position="405"/>
    </location>
</feature>
<evidence type="ECO:0000259" key="7">
    <source>
        <dbReference type="PROSITE" id="PS51821"/>
    </source>
</evidence>
<dbReference type="InterPro" id="IPR038491">
    <property type="entry name" value="Velvet_dom_sf"/>
</dbReference>
<reference evidence="8 9" key="1">
    <citation type="submission" date="2018-05" db="EMBL/GenBank/DDBJ databases">
        <title>Draft genome sequence of Scytalidium lignicola DSM 105466, a ubiquitous saprotrophic fungus.</title>
        <authorList>
            <person name="Buettner E."/>
            <person name="Gebauer A.M."/>
            <person name="Hofrichter M."/>
            <person name="Liers C."/>
            <person name="Kellner H."/>
        </authorList>
    </citation>
    <scope>NUCLEOTIDE SEQUENCE [LARGE SCALE GENOMIC DNA]</scope>
    <source>
        <strain evidence="8 9">DSM 105466</strain>
    </source>
</reference>
<protein>
    <recommendedName>
        <fullName evidence="7">Velvet domain-containing protein</fullName>
    </recommendedName>
</protein>
<keyword evidence="9" id="KW-1185">Reference proteome</keyword>
<dbReference type="InterPro" id="IPR037525">
    <property type="entry name" value="Velvet_dom"/>
</dbReference>
<feature type="domain" description="Velvet" evidence="7">
    <location>
        <begin position="192"/>
        <end position="379"/>
    </location>
</feature>
<feature type="non-terminal residue" evidence="8">
    <location>
        <position position="1"/>
    </location>
</feature>
<sequence>MPATDAFQEFHRPSMPGSHFYNNHSQHSEERGTQQSNMLPSMAAMFQEGQQSAREQFHYLSRPYSPHDSKRSRPKYAVPSSQFAPVINGYDRSPPYPTYPTYPRTPPPSHDDSLRHTKKPAQRRRELLEDHIRNSAASKLLDHDIPESMVLDSDHEKHDYLSPPSTSPTPSSVHSGRNMPISDILSSDSNGVQTEELVYKLTVRQQPLAARACGFGERDRRVIDPPPILQLTIDSSNLTPAQVISRLSPSYSVVHCSLWDPVRNVEDNTMPESTDKRQQRRLMGTLVASAFVGKDENDVEGCFFCFPDLSVRTPGTYSLKFSFIQIDPDKMSRGNSAPVRATVITEPFHVYNAKDFLGMRASTELTKRLKNQGCLISVKKGYSKANEAHAREQGRMREDDGDNDD</sequence>
<evidence type="ECO:0000256" key="3">
    <source>
        <dbReference type="ARBA" id="ARBA00023015"/>
    </source>
</evidence>
<dbReference type="PANTHER" id="PTHR33572">
    <property type="entry name" value="SPORE DEVELOPMENT REGULATOR VOSA"/>
    <property type="match status" value="1"/>
</dbReference>